<evidence type="ECO:0000256" key="2">
    <source>
        <dbReference type="ARBA" id="ARBA00023002"/>
    </source>
</evidence>
<evidence type="ECO:0000313" key="5">
    <source>
        <dbReference type="Proteomes" id="UP000483820"/>
    </source>
</evidence>
<dbReference type="PANTHER" id="PTHR43656">
    <property type="entry name" value="BINDING OXIDOREDUCTASE, PUTATIVE (AFU_ORTHOLOGUE AFUA_2G08260)-RELATED"/>
    <property type="match status" value="1"/>
</dbReference>
<dbReference type="PANTHER" id="PTHR43656:SF5">
    <property type="entry name" value="NADH:FLAVIN OXIDOREDUCTASE_NADH OXIDASE N-TERMINAL DOMAIN-CONTAINING PROTEIN"/>
    <property type="match status" value="1"/>
</dbReference>
<dbReference type="CTD" id="9810656"/>
<gene>
    <name evidence="4" type="ORF">GCK72_017875</name>
</gene>
<comment type="caution">
    <text evidence="4">The sequence shown here is derived from an EMBL/GenBank/DDBJ whole genome shotgun (WGS) entry which is preliminary data.</text>
</comment>
<dbReference type="GO" id="GO:0016491">
    <property type="term" value="F:oxidoreductase activity"/>
    <property type="evidence" value="ECO:0007669"/>
    <property type="project" value="UniProtKB-KW"/>
</dbReference>
<keyword evidence="1" id="KW-0285">Flavoprotein</keyword>
<dbReference type="GO" id="GO:0010181">
    <property type="term" value="F:FMN binding"/>
    <property type="evidence" value="ECO:0007669"/>
    <property type="project" value="InterPro"/>
</dbReference>
<accession>A0A6A5G965</accession>
<dbReference type="InterPro" id="IPR051799">
    <property type="entry name" value="NADH_flavin_oxidoreductase"/>
</dbReference>
<feature type="domain" description="NADH:flavin oxidoreductase/NADH oxidase N-terminal" evidence="3">
    <location>
        <begin position="30"/>
        <end position="366"/>
    </location>
</feature>
<dbReference type="Gene3D" id="3.20.20.70">
    <property type="entry name" value="Aldolase class I"/>
    <property type="match status" value="1"/>
</dbReference>
<protein>
    <recommendedName>
        <fullName evidence="3">NADH:flavin oxidoreductase/NADH oxidase N-terminal domain-containing protein</fullName>
    </recommendedName>
</protein>
<proteinExistence type="predicted"/>
<dbReference type="InterPro" id="IPR013785">
    <property type="entry name" value="Aldolase_TIM"/>
</dbReference>
<dbReference type="Pfam" id="PF00724">
    <property type="entry name" value="Oxidored_FMN"/>
    <property type="match status" value="1"/>
</dbReference>
<evidence type="ECO:0000256" key="1">
    <source>
        <dbReference type="ARBA" id="ARBA00022630"/>
    </source>
</evidence>
<dbReference type="AlphaFoldDB" id="A0A6A5G965"/>
<reference evidence="4 5" key="1">
    <citation type="submission" date="2019-12" db="EMBL/GenBank/DDBJ databases">
        <title>Chromosome-level assembly of the Caenorhabditis remanei genome.</title>
        <authorList>
            <person name="Teterina A.A."/>
            <person name="Willis J.H."/>
            <person name="Phillips P.C."/>
        </authorList>
    </citation>
    <scope>NUCLEOTIDE SEQUENCE [LARGE SCALE GENOMIC DNA]</scope>
    <source>
        <strain evidence="4 5">PX506</strain>
        <tissue evidence="4">Whole organism</tissue>
    </source>
</reference>
<evidence type="ECO:0000259" key="3">
    <source>
        <dbReference type="Pfam" id="PF00724"/>
    </source>
</evidence>
<dbReference type="InterPro" id="IPR001155">
    <property type="entry name" value="OxRdtase_FMN_N"/>
</dbReference>
<dbReference type="CDD" id="cd04733">
    <property type="entry name" value="OYE_like_2_FMN"/>
    <property type="match status" value="1"/>
</dbReference>
<keyword evidence="2" id="KW-0560">Oxidoreductase</keyword>
<organism evidence="4 5">
    <name type="scientific">Caenorhabditis remanei</name>
    <name type="common">Caenorhabditis vulgaris</name>
    <dbReference type="NCBI Taxonomy" id="31234"/>
    <lineage>
        <taxon>Eukaryota</taxon>
        <taxon>Metazoa</taxon>
        <taxon>Ecdysozoa</taxon>
        <taxon>Nematoda</taxon>
        <taxon>Chromadorea</taxon>
        <taxon>Rhabditida</taxon>
        <taxon>Rhabditina</taxon>
        <taxon>Rhabditomorpha</taxon>
        <taxon>Rhabditoidea</taxon>
        <taxon>Rhabditidae</taxon>
        <taxon>Peloderinae</taxon>
        <taxon>Caenorhabditis</taxon>
    </lineage>
</organism>
<dbReference type="RefSeq" id="XP_003112373.2">
    <property type="nucleotide sequence ID" value="XM_003112325.2"/>
</dbReference>
<evidence type="ECO:0000313" key="4">
    <source>
        <dbReference type="EMBL" id="KAF1751321.1"/>
    </source>
</evidence>
<dbReference type="GeneID" id="9810656"/>
<dbReference type="Proteomes" id="UP000483820">
    <property type="component" value="Chromosome V"/>
</dbReference>
<name>A0A6A5G965_CAERE</name>
<dbReference type="SUPFAM" id="SSF51395">
    <property type="entry name" value="FMN-linked oxidoreductases"/>
    <property type="match status" value="1"/>
</dbReference>
<dbReference type="EMBL" id="WUAV01000005">
    <property type="protein sequence ID" value="KAF1751321.1"/>
    <property type="molecule type" value="Genomic_DNA"/>
</dbReference>
<sequence>MSLRRFPNAVNISSEILGQQLKFRNGRVSQNRFLKAALTEILSTYAPQEPKKHGLPTDTILNIYDKWGNGKFGMILTSNVLVDPTNLEAAGNAIVFKEGDSHERRALFSHWAKIMKQDGALAVMQLSHAGRQTPELVNPTPWSASDIQLVSAARFTTYGKPKPLTTEQVKTEVVDRFVYAAKYAYECGFDGIQLHGAHGYLLSQFTSPTTNKRTDKYGGSLENRQRVIIEIFDAIRAEIPASTGFLIGIKANSVEFQAEGTTLEQAKEMCRVYESKEFDFVELSGGTYEKLAFCYERESTRRREAFFLEFAEQIRPVFNKTVVYLTGGFRTVFAMVDAINNNATQGIGLGRPITAEPDLPKKILEGSVNSAVQDGFNQNDMAATAMASNSQMEQMGRNSLNDAGRNIMDQISDFSNDETVQRFGQALADHLVQAGIDIADGKRPKPIVVFN</sequence>
<dbReference type="KEGG" id="crq:GCK72_017875"/>